<dbReference type="InterPro" id="IPR036514">
    <property type="entry name" value="SGNH_hydro_sf"/>
</dbReference>
<name>A0AAU9CEC9_9BACT</name>
<evidence type="ECO:0000313" key="3">
    <source>
        <dbReference type="EMBL" id="BDD07685.1"/>
    </source>
</evidence>
<keyword evidence="2" id="KW-0732">Signal</keyword>
<feature type="coiled-coil region" evidence="1">
    <location>
        <begin position="415"/>
        <end position="466"/>
    </location>
</feature>
<evidence type="ECO:0000313" key="4">
    <source>
        <dbReference type="Proteomes" id="UP001348817"/>
    </source>
</evidence>
<dbReference type="AlphaFoldDB" id="A0AAU9CEC9"/>
<dbReference type="PROSITE" id="PS51257">
    <property type="entry name" value="PROKAR_LIPOPROTEIN"/>
    <property type="match status" value="1"/>
</dbReference>
<dbReference type="SUPFAM" id="SSF52266">
    <property type="entry name" value="SGNH hydrolase"/>
    <property type="match status" value="2"/>
</dbReference>
<dbReference type="RefSeq" id="WP_338392998.1">
    <property type="nucleotide sequence ID" value="NZ_AP025314.1"/>
</dbReference>
<sequence>MKAFGKVFIACVASLVTMAVLGACERDIQDIPSASGGEVDFSKFVVVGNSLSAGYRNGGLTRPSQINSFPALIARQLKSFGVDEFRQPLLAEGQTTGVMVLKGFKNGSPVIENIPPTPGAFDNVSDQGPFNNLGIPAIRVAEMSLPISTVKTWNPYAGRLFPPAEEGKTYLDFVAESEATFTIIWEGNNDVLLYATSGGEAGVNGIGPYRINGITPLPEFERLYGALLDSMVNRNAKLKGVLATIPEISLLPYFQTVGGLLSANKALPKVLTSEQAMFMNQVYAMAGYIPEGGDDLFVAGANYPAIVLGASGSKSVRRVVLDEADYMLLSFIPEIPKIASEGLGFINTNATEPMGLLQSNWPAYAQMLEQKRTWEEQRTQYLVDLEAKQQQVQATWDAWALANKRAEDFEATGDTENAEAQKALAEQKSNEARDLEADLGALREQIADVEVQLGALASDIDEKESEMRVWAQAVANPIPTQYVLDENEYNLAEQARVAYNDFIKSRAKAYGFGLMDGEALIREFYEGEIVGGIPANTNYITGNAISLDGIHPTERGYAIVANRFIEAMNNAGYSLHVSPINPNEYQGVVVDETD</sequence>
<dbReference type="Proteomes" id="UP001348817">
    <property type="component" value="Chromosome"/>
</dbReference>
<feature type="chain" id="PRO_5043650399" description="GDSL-like Lipase/Acylhydrolase" evidence="2">
    <location>
        <begin position="23"/>
        <end position="594"/>
    </location>
</feature>
<reference evidence="3 4" key="1">
    <citation type="submission" date="2021-12" db="EMBL/GenBank/DDBJ databases">
        <title>Genome sequencing of bacteria with rrn-lacking chromosome and rrn-plasmid.</title>
        <authorList>
            <person name="Anda M."/>
            <person name="Iwasaki W."/>
        </authorList>
    </citation>
    <scope>NUCLEOTIDE SEQUENCE [LARGE SCALE GENOMIC DNA]</scope>
    <source>
        <strain evidence="3 4">DSM 100852</strain>
    </source>
</reference>
<evidence type="ECO:0000256" key="2">
    <source>
        <dbReference type="SAM" id="SignalP"/>
    </source>
</evidence>
<evidence type="ECO:0008006" key="5">
    <source>
        <dbReference type="Google" id="ProtNLM"/>
    </source>
</evidence>
<accession>A0AAU9CEC9</accession>
<feature type="signal peptide" evidence="2">
    <location>
        <begin position="1"/>
        <end position="22"/>
    </location>
</feature>
<dbReference type="Gene3D" id="3.40.50.1110">
    <property type="entry name" value="SGNH hydrolase"/>
    <property type="match status" value="1"/>
</dbReference>
<proteinExistence type="predicted"/>
<protein>
    <recommendedName>
        <fullName evidence="5">GDSL-like Lipase/Acylhydrolase</fullName>
    </recommendedName>
</protein>
<organism evidence="3 4">
    <name type="scientific">Fulvitalea axinellae</name>
    <dbReference type="NCBI Taxonomy" id="1182444"/>
    <lineage>
        <taxon>Bacteria</taxon>
        <taxon>Pseudomonadati</taxon>
        <taxon>Bacteroidota</taxon>
        <taxon>Cytophagia</taxon>
        <taxon>Cytophagales</taxon>
        <taxon>Persicobacteraceae</taxon>
        <taxon>Fulvitalea</taxon>
    </lineage>
</organism>
<dbReference type="GO" id="GO:0016788">
    <property type="term" value="F:hydrolase activity, acting on ester bonds"/>
    <property type="evidence" value="ECO:0007669"/>
    <property type="project" value="UniProtKB-ARBA"/>
</dbReference>
<dbReference type="KEGG" id="fax:FUAX_01170"/>
<evidence type="ECO:0000256" key="1">
    <source>
        <dbReference type="SAM" id="Coils"/>
    </source>
</evidence>
<gene>
    <name evidence="3" type="ORF">FUAX_01170</name>
</gene>
<keyword evidence="4" id="KW-1185">Reference proteome</keyword>
<keyword evidence="1" id="KW-0175">Coiled coil</keyword>
<dbReference type="EMBL" id="AP025314">
    <property type="protein sequence ID" value="BDD07685.1"/>
    <property type="molecule type" value="Genomic_DNA"/>
</dbReference>